<evidence type="ECO:0000256" key="6">
    <source>
        <dbReference type="SAM" id="MobiDB-lite"/>
    </source>
</evidence>
<evidence type="ECO:0000256" key="3">
    <source>
        <dbReference type="ARBA" id="ARBA00022692"/>
    </source>
</evidence>
<dbReference type="SUPFAM" id="SSF52540">
    <property type="entry name" value="P-loop containing nucleoside triphosphate hydrolases"/>
    <property type="match status" value="1"/>
</dbReference>
<proteinExistence type="predicted"/>
<dbReference type="GO" id="GO:0005886">
    <property type="term" value="C:plasma membrane"/>
    <property type="evidence" value="ECO:0007669"/>
    <property type="project" value="UniProtKB-SubCell"/>
</dbReference>
<evidence type="ECO:0000313" key="8">
    <source>
        <dbReference type="EMBL" id="CBI04014.1"/>
    </source>
</evidence>
<feature type="compositionally biased region" description="Acidic residues" evidence="6">
    <location>
        <begin position="680"/>
        <end position="698"/>
    </location>
</feature>
<feature type="compositionally biased region" description="Pro residues" evidence="6">
    <location>
        <begin position="668"/>
        <end position="678"/>
    </location>
</feature>
<keyword evidence="2" id="KW-1003">Cell membrane</keyword>
<evidence type="ECO:0000256" key="1">
    <source>
        <dbReference type="ARBA" id="ARBA00004651"/>
    </source>
</evidence>
<protein>
    <submittedName>
        <fullName evidence="8">Putative Type IV secretory pathway, VirD4 component</fullName>
    </submittedName>
</protein>
<feature type="region of interest" description="Disordered" evidence="6">
    <location>
        <begin position="582"/>
        <end position="621"/>
    </location>
</feature>
<dbReference type="AlphaFoldDB" id="E6Q9Y8"/>
<dbReference type="Pfam" id="PF10412">
    <property type="entry name" value="TrwB_AAD_bind"/>
    <property type="match status" value="1"/>
</dbReference>
<feature type="compositionally biased region" description="Low complexity" evidence="6">
    <location>
        <begin position="591"/>
        <end position="618"/>
    </location>
</feature>
<name>E6Q9Y8_9ZZZZ</name>
<reference evidence="8" key="1">
    <citation type="submission" date="2009-10" db="EMBL/GenBank/DDBJ databases">
        <title>Diversity of trophic interactions inside an arsenic-rich microbial ecosystem.</title>
        <authorList>
            <person name="Bertin P.N."/>
            <person name="Heinrich-Salmeron A."/>
            <person name="Pelletier E."/>
            <person name="Goulhen-Chollet F."/>
            <person name="Arsene-Ploetze F."/>
            <person name="Gallien S."/>
            <person name="Calteau A."/>
            <person name="Vallenet D."/>
            <person name="Casiot C."/>
            <person name="Chane-Woon-Ming B."/>
            <person name="Giloteaux L."/>
            <person name="Barakat M."/>
            <person name="Bonnefoy V."/>
            <person name="Bruneel O."/>
            <person name="Chandler M."/>
            <person name="Cleiss J."/>
            <person name="Duran R."/>
            <person name="Elbaz-Poulichet F."/>
            <person name="Fonknechten N."/>
            <person name="Lauga B."/>
            <person name="Mornico D."/>
            <person name="Ortet P."/>
            <person name="Schaeffer C."/>
            <person name="Siguier P."/>
            <person name="Alexander Thil Smith A."/>
            <person name="Van Dorsselaer A."/>
            <person name="Weissenbach J."/>
            <person name="Medigue C."/>
            <person name="Le Paslier D."/>
        </authorList>
    </citation>
    <scope>NUCLEOTIDE SEQUENCE</scope>
</reference>
<comment type="caution">
    <text evidence="8">The sequence shown here is derived from an EMBL/GenBank/DDBJ whole genome shotgun (WGS) entry which is preliminary data.</text>
</comment>
<feature type="domain" description="Type IV secretion system coupling protein TraD DNA-binding" evidence="7">
    <location>
        <begin position="132"/>
        <end position="511"/>
    </location>
</feature>
<dbReference type="InterPro" id="IPR019476">
    <property type="entry name" value="T4SS_TraD_DNA-bd"/>
</dbReference>
<evidence type="ECO:0000256" key="4">
    <source>
        <dbReference type="ARBA" id="ARBA00022989"/>
    </source>
</evidence>
<dbReference type="InterPro" id="IPR051539">
    <property type="entry name" value="T4SS-coupling_protein"/>
</dbReference>
<evidence type="ECO:0000256" key="2">
    <source>
        <dbReference type="ARBA" id="ARBA00022475"/>
    </source>
</evidence>
<keyword evidence="5" id="KW-0472">Membrane</keyword>
<organism evidence="8">
    <name type="scientific">mine drainage metagenome</name>
    <dbReference type="NCBI Taxonomy" id="410659"/>
    <lineage>
        <taxon>unclassified sequences</taxon>
        <taxon>metagenomes</taxon>
        <taxon>ecological metagenomes</taxon>
    </lineage>
</organism>
<dbReference type="InterPro" id="IPR027417">
    <property type="entry name" value="P-loop_NTPase"/>
</dbReference>
<gene>
    <name evidence="8" type="ORF">CARN5_2556</name>
</gene>
<keyword evidence="3" id="KW-0812">Transmembrane</keyword>
<feature type="region of interest" description="Disordered" evidence="6">
    <location>
        <begin position="477"/>
        <end position="496"/>
    </location>
</feature>
<comment type="subcellular location">
    <subcellularLocation>
        <location evidence="1">Cell membrane</location>
        <topology evidence="1">Multi-pass membrane protein</topology>
    </subcellularLocation>
</comment>
<sequence>MTVSGQNDPRFAKGSGFLELIGLGAVGGALAGYAAGWEAVGLWKTHGFLMPKTLFAAIHYIGILPHEYMIPLATGGVLGLVAGGVLGYRGGYIPSEIHIRGSQLTRRPQLMQRAILEASPPVNGENEGIRIHPKIQTTEALEASHLLIVGGSGAGKTTILWPMINQIIERGDKAIIFSFKGDFEQKIKGKFALLAPWDNRSAVWALGRDIRTRLDAEALANTLIPEPEKSDNPMWTNGARSLVTGIISDVQREHGEVWGFAELAKRCAEALADFKVLKEIITRENPVAASLISGGADSKTTTSFLANISAYLTHVVNLGVAADDLEDAARSKQWSVNGWISGKVPAIAILGFRPSAKSISEAWCASLIEQIVLKLEDLPDVPPEDRRIWLILDEVPRMGKIPSITEALEVLRSKGVRIALGCQGINQIEEKYSKTTARSWAMQTATKILGRIVEPEDQRWAASLIGERDLERYAASTNVQSGSGQGGGSSQGGSYQRVKEHTVLPSQFGQIVKVTKKGPRAILIVAGSEHAALLDWPFQSNPNRRGSREKHQARWVLPRYSRPIWGAVPPKVDIPATTAMSEAPKRRTDLPQQPQPQQMQPVSMPQATEQQPQPQADADTPDVGEAVADHMAGHALDMAIMPGAGLGFELVKILSELMAPTPGGAPVAPLPQPAPRPVGEPEEEQQQQEHEEEDEAEQ</sequence>
<feature type="region of interest" description="Disordered" evidence="6">
    <location>
        <begin position="659"/>
        <end position="698"/>
    </location>
</feature>
<dbReference type="Gene3D" id="3.40.50.300">
    <property type="entry name" value="P-loop containing nucleotide triphosphate hydrolases"/>
    <property type="match status" value="2"/>
</dbReference>
<accession>E6Q9Y8</accession>
<keyword evidence="4" id="KW-1133">Transmembrane helix</keyword>
<dbReference type="PANTHER" id="PTHR37937:SF1">
    <property type="entry name" value="CONJUGATIVE TRANSFER: DNA TRANSPORT"/>
    <property type="match status" value="1"/>
</dbReference>
<dbReference type="CDD" id="cd01127">
    <property type="entry name" value="TrwB_TraG_TraD_VirD4"/>
    <property type="match status" value="1"/>
</dbReference>
<evidence type="ECO:0000256" key="5">
    <source>
        <dbReference type="ARBA" id="ARBA00023136"/>
    </source>
</evidence>
<dbReference type="EMBL" id="CABP01000039">
    <property type="protein sequence ID" value="CBI04014.1"/>
    <property type="molecule type" value="Genomic_DNA"/>
</dbReference>
<evidence type="ECO:0000259" key="7">
    <source>
        <dbReference type="Pfam" id="PF10412"/>
    </source>
</evidence>
<dbReference type="PANTHER" id="PTHR37937">
    <property type="entry name" value="CONJUGATIVE TRANSFER: DNA TRANSPORT"/>
    <property type="match status" value="1"/>
</dbReference>